<name>A0A5N5NQR7_9ROSI</name>
<gene>
    <name evidence="1" type="ORF">DKX38_003091</name>
</gene>
<dbReference type="AlphaFoldDB" id="A0A5N5NQR7"/>
<accession>A0A5N5NQR7</accession>
<organism evidence="1 2">
    <name type="scientific">Salix brachista</name>
    <dbReference type="NCBI Taxonomy" id="2182728"/>
    <lineage>
        <taxon>Eukaryota</taxon>
        <taxon>Viridiplantae</taxon>
        <taxon>Streptophyta</taxon>
        <taxon>Embryophyta</taxon>
        <taxon>Tracheophyta</taxon>
        <taxon>Spermatophyta</taxon>
        <taxon>Magnoliopsida</taxon>
        <taxon>eudicotyledons</taxon>
        <taxon>Gunneridae</taxon>
        <taxon>Pentapetalae</taxon>
        <taxon>rosids</taxon>
        <taxon>fabids</taxon>
        <taxon>Malpighiales</taxon>
        <taxon>Salicaceae</taxon>
        <taxon>Saliceae</taxon>
        <taxon>Salix</taxon>
    </lineage>
</organism>
<proteinExistence type="predicted"/>
<dbReference type="Proteomes" id="UP000326939">
    <property type="component" value="Chromosome 2"/>
</dbReference>
<sequence>MDITNLKDGLRYAGGIISDEPATGYSHNLGLASELSWIQTKIELINVNTEMLDEMSPRKNDSLDLDTEIIVAAMDHITPFP</sequence>
<comment type="caution">
    <text evidence="1">The sequence shown here is derived from an EMBL/GenBank/DDBJ whole genome shotgun (WGS) entry which is preliminary data.</text>
</comment>
<protein>
    <submittedName>
        <fullName evidence="1">Uncharacterized protein</fullName>
    </submittedName>
</protein>
<evidence type="ECO:0000313" key="2">
    <source>
        <dbReference type="Proteomes" id="UP000326939"/>
    </source>
</evidence>
<reference evidence="2" key="1">
    <citation type="journal article" date="2019" name="Gigascience">
        <title>De novo genome assembly of the endangered Acer yangbiense, a plant species with extremely small populations endemic to Yunnan Province, China.</title>
        <authorList>
            <person name="Yang J."/>
            <person name="Wariss H.M."/>
            <person name="Tao L."/>
            <person name="Zhang R."/>
            <person name="Yun Q."/>
            <person name="Hollingsworth P."/>
            <person name="Dao Z."/>
            <person name="Luo G."/>
            <person name="Guo H."/>
            <person name="Ma Y."/>
            <person name="Sun W."/>
        </authorList>
    </citation>
    <scope>NUCLEOTIDE SEQUENCE [LARGE SCALE GENOMIC DNA]</scope>
    <source>
        <strain evidence="2">cv. br00</strain>
    </source>
</reference>
<keyword evidence="2" id="KW-1185">Reference proteome</keyword>
<dbReference type="EMBL" id="VDCV01000002">
    <property type="protein sequence ID" value="KAB5569298.1"/>
    <property type="molecule type" value="Genomic_DNA"/>
</dbReference>
<evidence type="ECO:0000313" key="1">
    <source>
        <dbReference type="EMBL" id="KAB5569298.1"/>
    </source>
</evidence>